<keyword evidence="1" id="KW-0805">Transcription regulation</keyword>
<comment type="caution">
    <text evidence="5">The sequence shown here is derived from an EMBL/GenBank/DDBJ whole genome shotgun (WGS) entry which is preliminary data.</text>
</comment>
<dbReference type="AlphaFoldDB" id="A0A177SQI9"/>
<organism evidence="5 6">
    <name type="scientific">Pseudomonas putida</name>
    <name type="common">Arthrobacter siderocapsulatus</name>
    <dbReference type="NCBI Taxonomy" id="303"/>
    <lineage>
        <taxon>Bacteria</taxon>
        <taxon>Pseudomonadati</taxon>
        <taxon>Pseudomonadota</taxon>
        <taxon>Gammaproteobacteria</taxon>
        <taxon>Pseudomonadales</taxon>
        <taxon>Pseudomonadaceae</taxon>
        <taxon>Pseudomonas</taxon>
    </lineage>
</organism>
<reference evidence="5 6" key="1">
    <citation type="submission" date="2016-03" db="EMBL/GenBank/DDBJ databases">
        <title>Draft Genome Assembly of Pseudomonas putida strain CBF10-2.</title>
        <authorList>
            <person name="Iyer R.S."/>
            <person name="Damania A."/>
        </authorList>
    </citation>
    <scope>NUCLEOTIDE SEQUENCE [LARGE SCALE GENOMIC DNA]</scope>
    <source>
        <strain evidence="5 6">CBF10-2</strain>
    </source>
</reference>
<dbReference type="Pfam" id="PF13411">
    <property type="entry name" value="MerR_1"/>
    <property type="match status" value="1"/>
</dbReference>
<dbReference type="InterPro" id="IPR009061">
    <property type="entry name" value="DNA-bd_dom_put_sf"/>
</dbReference>
<dbReference type="PANTHER" id="PTHR30204:SF67">
    <property type="entry name" value="HTH-TYPE TRANSCRIPTIONAL REGULATOR MLRA-RELATED"/>
    <property type="match status" value="1"/>
</dbReference>
<evidence type="ECO:0000256" key="2">
    <source>
        <dbReference type="ARBA" id="ARBA00023125"/>
    </source>
</evidence>
<keyword evidence="2" id="KW-0238">DNA-binding</keyword>
<evidence type="ECO:0000259" key="4">
    <source>
        <dbReference type="PROSITE" id="PS50937"/>
    </source>
</evidence>
<proteinExistence type="predicted"/>
<dbReference type="InterPro" id="IPR047057">
    <property type="entry name" value="MerR_fam"/>
</dbReference>
<dbReference type="Gene3D" id="3.40.50.280">
    <property type="entry name" value="Cobalamin-binding domain"/>
    <property type="match status" value="1"/>
</dbReference>
<dbReference type="EMBL" id="LUCV01000012">
    <property type="protein sequence ID" value="OAI93255.1"/>
    <property type="molecule type" value="Genomic_DNA"/>
</dbReference>
<dbReference type="PANTHER" id="PTHR30204">
    <property type="entry name" value="REDOX-CYCLING DRUG-SENSING TRANSCRIPTIONAL ACTIVATOR SOXR"/>
    <property type="match status" value="1"/>
</dbReference>
<keyword evidence="3" id="KW-0804">Transcription</keyword>
<evidence type="ECO:0000256" key="3">
    <source>
        <dbReference type="ARBA" id="ARBA00023163"/>
    </source>
</evidence>
<dbReference type="CDD" id="cd01104">
    <property type="entry name" value="HTH_MlrA-CarA"/>
    <property type="match status" value="1"/>
</dbReference>
<dbReference type="SMART" id="SM00422">
    <property type="entry name" value="HTH_MERR"/>
    <property type="match status" value="1"/>
</dbReference>
<feature type="domain" description="HTH merR-type" evidence="4">
    <location>
        <begin position="19"/>
        <end position="88"/>
    </location>
</feature>
<dbReference type="Gene3D" id="1.10.1660.10">
    <property type="match status" value="1"/>
</dbReference>
<protein>
    <submittedName>
        <fullName evidence="5">Helix-turn-helix-type transcriptional regulator</fullName>
    </submittedName>
</protein>
<sequence length="315" mass="35505">MIEFSPPPPGERTLDHEELFPIREVARLTGINPVTLRAWERRYGLVQPTRTESGHRLYSRADIDEVRTILGWIERGVAVSKVGKILARNRAAHARPEEAAQPPAKDHQHWQNLLRQAAQGFDEARLERIYGQVFASYPLEVVFQEIVMPLWQELRIAHDGFGRLSEWLFFDTFLRARAWQRLQLTRDEQPTRVLLAGLPEQCRELELLVCALMLGSSEVAVSLLAPGHPLEELSLICERMAPDAVVLFSNHAPAADLSKRLARLCLGLDCPLLFAGEASEMAQDSLVGSQVVCLGGEGRLMRRRLQQCLDGHLDS</sequence>
<dbReference type="PROSITE" id="PS50937">
    <property type="entry name" value="HTH_MERR_2"/>
    <property type="match status" value="1"/>
</dbReference>
<name>A0A177SQI9_PSEPU</name>
<evidence type="ECO:0000313" key="5">
    <source>
        <dbReference type="EMBL" id="OAI93255.1"/>
    </source>
</evidence>
<evidence type="ECO:0000256" key="1">
    <source>
        <dbReference type="ARBA" id="ARBA00023015"/>
    </source>
</evidence>
<accession>A0A177SQI9</accession>
<dbReference type="InterPro" id="IPR000551">
    <property type="entry name" value="MerR-type_HTH_dom"/>
</dbReference>
<dbReference type="SUPFAM" id="SSF46955">
    <property type="entry name" value="Putative DNA-binding domain"/>
    <property type="match status" value="1"/>
</dbReference>
<evidence type="ECO:0000313" key="6">
    <source>
        <dbReference type="Proteomes" id="UP000077752"/>
    </source>
</evidence>
<dbReference type="Proteomes" id="UP000077752">
    <property type="component" value="Unassembled WGS sequence"/>
</dbReference>
<gene>
    <name evidence="5" type="ORF">AYO28_14275</name>
</gene>
<dbReference type="GO" id="GO:0003677">
    <property type="term" value="F:DNA binding"/>
    <property type="evidence" value="ECO:0007669"/>
    <property type="project" value="UniProtKB-KW"/>
</dbReference>
<dbReference type="RefSeq" id="WP_064302386.1">
    <property type="nucleotide sequence ID" value="NZ_LUCV01000012.1"/>
</dbReference>
<dbReference type="GO" id="GO:0003700">
    <property type="term" value="F:DNA-binding transcription factor activity"/>
    <property type="evidence" value="ECO:0007669"/>
    <property type="project" value="InterPro"/>
</dbReference>